<evidence type="ECO:0000256" key="3">
    <source>
        <dbReference type="ARBA" id="ARBA00004496"/>
    </source>
</evidence>
<dbReference type="PANTHER" id="PTHR11203:SF37">
    <property type="entry name" value="INTEGRATOR COMPLEX SUBUNIT 11"/>
    <property type="match status" value="1"/>
</dbReference>
<dbReference type="Gene3D" id="3.40.50.10890">
    <property type="match status" value="1"/>
</dbReference>
<evidence type="ECO:0000256" key="1">
    <source>
        <dbReference type="ARBA" id="ARBA00001947"/>
    </source>
</evidence>
<dbReference type="SMART" id="SM00849">
    <property type="entry name" value="Lactamase_B"/>
    <property type="match status" value="1"/>
</dbReference>
<dbReference type="InterPro" id="IPR001279">
    <property type="entry name" value="Metallo-B-lactamas"/>
</dbReference>
<keyword evidence="6" id="KW-0479">Metal-binding</keyword>
<dbReference type="Pfam" id="PF16661">
    <property type="entry name" value="Lactamase_B_6"/>
    <property type="match status" value="1"/>
</dbReference>
<dbReference type="GO" id="GO:0016180">
    <property type="term" value="P:snRNA processing"/>
    <property type="evidence" value="ECO:0007669"/>
    <property type="project" value="TreeGrafter"/>
</dbReference>
<dbReference type="CDD" id="cd16291">
    <property type="entry name" value="INTS11-like_MBL-fold"/>
    <property type="match status" value="1"/>
</dbReference>
<keyword evidence="13" id="KW-1185">Reference proteome</keyword>
<dbReference type="SUPFAM" id="SSF56281">
    <property type="entry name" value="Metallo-hydrolase/oxidoreductase"/>
    <property type="match status" value="1"/>
</dbReference>
<accession>I7APY3</accession>
<dbReference type="GO" id="GO:0005737">
    <property type="term" value="C:cytoplasm"/>
    <property type="evidence" value="ECO:0007669"/>
    <property type="project" value="UniProtKB-SubCell"/>
</dbReference>
<feature type="domain" description="Beta-Casp" evidence="11">
    <location>
        <begin position="240"/>
        <end position="358"/>
    </location>
</feature>
<evidence type="ECO:0000313" key="12">
    <source>
        <dbReference type="EMBL" id="AFN83939.1"/>
    </source>
</evidence>
<organism evidence="12 13">
    <name type="scientific">Encephalitozoon romaleae (strain SJ-2008)</name>
    <name type="common">Microsporidian parasite</name>
    <dbReference type="NCBI Taxonomy" id="1178016"/>
    <lineage>
        <taxon>Eukaryota</taxon>
        <taxon>Fungi</taxon>
        <taxon>Fungi incertae sedis</taxon>
        <taxon>Microsporidia</taxon>
        <taxon>Unikaryonidae</taxon>
        <taxon>Encephalitozoon</taxon>
    </lineage>
</organism>
<dbReference type="GeneID" id="20564554"/>
<evidence type="ECO:0000259" key="10">
    <source>
        <dbReference type="SMART" id="SM00849"/>
    </source>
</evidence>
<evidence type="ECO:0000256" key="9">
    <source>
        <dbReference type="ARBA" id="ARBA00023242"/>
    </source>
</evidence>
<keyword evidence="8" id="KW-0862">Zinc</keyword>
<evidence type="ECO:0000313" key="13">
    <source>
        <dbReference type="Proteomes" id="UP000010094"/>
    </source>
</evidence>
<evidence type="ECO:0000256" key="8">
    <source>
        <dbReference type="ARBA" id="ARBA00022833"/>
    </source>
</evidence>
<dbReference type="VEuPathDB" id="MicrosporidiaDB:EROM_101240"/>
<dbReference type="InterPro" id="IPR041897">
    <property type="entry name" value="INTS11-like_MBL-fold"/>
</dbReference>
<name>I7APY3_ENCRO</name>
<dbReference type="Pfam" id="PF10996">
    <property type="entry name" value="Beta-Casp"/>
    <property type="match status" value="1"/>
</dbReference>
<reference evidence="12 13" key="1">
    <citation type="journal article" date="2012" name="Proc. Natl. Acad. Sci. U.S.A.">
        <title>Gain and loss of multiple functionally related, horizontally transferred genes in the reduced genomes of two microsporidian parasites.</title>
        <authorList>
            <person name="Pombert J.-F."/>
            <person name="Selman M."/>
            <person name="Burki F."/>
            <person name="Bardell F.T."/>
            <person name="Farinelli L."/>
            <person name="Solter L.F."/>
            <person name="Whitman D.W."/>
            <person name="Weiss L.M."/>
            <person name="Corradi N."/>
            <person name="Keeling P.J."/>
        </authorList>
    </citation>
    <scope>NUCLEOTIDE SEQUENCE [LARGE SCALE GENOMIC DNA]</scope>
    <source>
        <strain evidence="12 13">SJ-2008</strain>
    </source>
</reference>
<dbReference type="KEGG" id="ero:EROM_101240"/>
<evidence type="ECO:0000256" key="4">
    <source>
        <dbReference type="ARBA" id="ARBA00007093"/>
    </source>
</evidence>
<dbReference type="InterPro" id="IPR036866">
    <property type="entry name" value="RibonucZ/Hydroxyglut_hydro"/>
</dbReference>
<dbReference type="PANTHER" id="PTHR11203">
    <property type="entry name" value="CLEAVAGE AND POLYADENYLATION SPECIFICITY FACTOR FAMILY MEMBER"/>
    <property type="match status" value="1"/>
</dbReference>
<dbReference type="FunFam" id="3.40.50.10890:FF:000002">
    <property type="entry name" value="Integrator complex subunit 11"/>
    <property type="match status" value="1"/>
</dbReference>
<dbReference type="AlphaFoldDB" id="I7APY3"/>
<protein>
    <submittedName>
        <fullName evidence="12">Beta-lactamase fold-containingexonuclease</fullName>
    </submittedName>
</protein>
<dbReference type="GO" id="GO:0046872">
    <property type="term" value="F:metal ion binding"/>
    <property type="evidence" value="ECO:0007669"/>
    <property type="project" value="UniProtKB-KW"/>
</dbReference>
<sequence length="496" mass="56439">MNVVPLGAGQDVGRSCVLVTIGGRTIMFDCGMHMGFNDERRFPDFSYISKTKSFDKAIDCVVISHFHLDHCGALPYFTEVCGYNGPVYMTLPTKEVCPVLLDDFRKIVEGKGDSIFTYQDILNCMKKVTTINMNETYKHDEDFYITPYYAGHVLGAAMFHVVVGDQSVVYTGDYSTTPDKHLGPASIKCVRPDLLITESTYGSITRDCRRVKEREFLKAVSDCIARGGRVLIPIFALGRAQELCLLLDGYWERTGLKIPVYFSSGLTEKANEIYKKFISYTNETVKRKIFERNVFEYKHIKPFQKYYMENKGPMVLFASPGMLHSGMSLRMFKEWCEDEKNLVIIPGYCVRGTIGEKVLNGAKRLEVLGEEKDIRLEVRNLAFSAHADAQGILNVIEQCSPRNVMLVHGERSRMKQLKRNIEERFGIPTFLPPNGTLINIPSKNTINLRIRKESISKYFKPSLSKSKVSLRMKLSSEKKGNYIDVMSCEEYIEDNT</sequence>
<evidence type="ECO:0000256" key="5">
    <source>
        <dbReference type="ARBA" id="ARBA00022490"/>
    </source>
</evidence>
<evidence type="ECO:0000256" key="2">
    <source>
        <dbReference type="ARBA" id="ARBA00004123"/>
    </source>
</evidence>
<keyword evidence="7" id="KW-0378">Hydrolase</keyword>
<proteinExistence type="inferred from homology"/>
<dbReference type="RefSeq" id="XP_009265436.1">
    <property type="nucleotide sequence ID" value="XM_009267161.1"/>
</dbReference>
<comment type="subcellular location">
    <subcellularLocation>
        <location evidence="3">Cytoplasm</location>
    </subcellularLocation>
    <subcellularLocation>
        <location evidence="2">Nucleus</location>
    </subcellularLocation>
</comment>
<evidence type="ECO:0000256" key="7">
    <source>
        <dbReference type="ARBA" id="ARBA00022801"/>
    </source>
</evidence>
<dbReference type="GO" id="GO:0004521">
    <property type="term" value="F:RNA endonuclease activity"/>
    <property type="evidence" value="ECO:0007669"/>
    <property type="project" value="TreeGrafter"/>
</dbReference>
<dbReference type="HOGENOM" id="CLU_009673_3_2_1"/>
<dbReference type="GO" id="GO:0005634">
    <property type="term" value="C:nucleus"/>
    <property type="evidence" value="ECO:0007669"/>
    <property type="project" value="UniProtKB-SubCell"/>
</dbReference>
<dbReference type="InterPro" id="IPR050698">
    <property type="entry name" value="MBL"/>
</dbReference>
<gene>
    <name evidence="12" type="ordered locus">EROM_101240</name>
</gene>
<dbReference type="Proteomes" id="UP000010094">
    <property type="component" value="Chromosome X"/>
</dbReference>
<comment type="cofactor">
    <cofactor evidence="1">
        <name>Zn(2+)</name>
        <dbReference type="ChEBI" id="CHEBI:29105"/>
    </cofactor>
</comment>
<evidence type="ECO:0000259" key="11">
    <source>
        <dbReference type="SMART" id="SM01027"/>
    </source>
</evidence>
<dbReference type="GO" id="GO:0004527">
    <property type="term" value="F:exonuclease activity"/>
    <property type="evidence" value="ECO:0007669"/>
    <property type="project" value="UniProtKB-KW"/>
</dbReference>
<dbReference type="Gene3D" id="3.60.15.10">
    <property type="entry name" value="Ribonuclease Z/Hydroxyacylglutathione hydrolase-like"/>
    <property type="match status" value="1"/>
</dbReference>
<comment type="similarity">
    <text evidence="4">Belongs to the metallo-beta-lactamase superfamily. RNA-metabolizing metallo-beta-lactamase-like family. INTS11 subfamily.</text>
</comment>
<dbReference type="OrthoDB" id="10249535at2759"/>
<feature type="domain" description="Metallo-beta-lactamase" evidence="10">
    <location>
        <begin position="13"/>
        <end position="228"/>
    </location>
</feature>
<dbReference type="SMART" id="SM01027">
    <property type="entry name" value="Beta-Casp"/>
    <property type="match status" value="1"/>
</dbReference>
<keyword evidence="9" id="KW-0539">Nucleus</keyword>
<evidence type="ECO:0000256" key="6">
    <source>
        <dbReference type="ARBA" id="ARBA00022723"/>
    </source>
</evidence>
<dbReference type="EMBL" id="CP003529">
    <property type="protein sequence ID" value="AFN83939.1"/>
    <property type="molecule type" value="Genomic_DNA"/>
</dbReference>
<dbReference type="FunFam" id="3.60.15.10:FF:000028">
    <property type="entry name" value="Integrator complex subunit 11 isoform X3"/>
    <property type="match status" value="1"/>
</dbReference>
<dbReference type="InterPro" id="IPR022712">
    <property type="entry name" value="Beta_Casp"/>
</dbReference>
<dbReference type="InterPro" id="IPR011108">
    <property type="entry name" value="RMMBL"/>
</dbReference>
<keyword evidence="5" id="KW-0963">Cytoplasm</keyword>
<dbReference type="Pfam" id="PF07521">
    <property type="entry name" value="RMMBL"/>
    <property type="match status" value="1"/>
</dbReference>